<protein>
    <submittedName>
        <fullName evidence="1">Uncharacterized protein</fullName>
    </submittedName>
</protein>
<organism evidence="1 2">
    <name type="scientific">Streptomyces atratus</name>
    <dbReference type="NCBI Taxonomy" id="1893"/>
    <lineage>
        <taxon>Bacteria</taxon>
        <taxon>Bacillati</taxon>
        <taxon>Actinomycetota</taxon>
        <taxon>Actinomycetes</taxon>
        <taxon>Kitasatosporales</taxon>
        <taxon>Streptomycetaceae</taxon>
        <taxon>Streptomyces</taxon>
    </lineage>
</organism>
<name>A0A1K2A3C3_STRAR</name>
<dbReference type="Proteomes" id="UP000181909">
    <property type="component" value="Unassembled WGS sequence"/>
</dbReference>
<dbReference type="EMBL" id="FPJO01000006">
    <property type="protein sequence ID" value="SFX80197.1"/>
    <property type="molecule type" value="Genomic_DNA"/>
</dbReference>
<evidence type="ECO:0000313" key="1">
    <source>
        <dbReference type="EMBL" id="SFX80197.1"/>
    </source>
</evidence>
<accession>A0A1K2A3C3</accession>
<proteinExistence type="predicted"/>
<gene>
    <name evidence="1" type="ORF">SAMN02787144_1006219</name>
</gene>
<dbReference type="AlphaFoldDB" id="A0A1K2A3C3"/>
<reference evidence="1 2" key="1">
    <citation type="submission" date="2016-11" db="EMBL/GenBank/DDBJ databases">
        <authorList>
            <person name="Jaros S."/>
            <person name="Januszkiewicz K."/>
            <person name="Wedrychowicz H."/>
        </authorList>
    </citation>
    <scope>NUCLEOTIDE SEQUENCE [LARGE SCALE GENOMIC DNA]</scope>
    <source>
        <strain evidence="1 2">OK807</strain>
    </source>
</reference>
<sequence>MKDAATTAMARQVRRRWRDREAPDGDFIVFADGSHTVMDLLCMQPPDRLDDPQAESWHWIEVLRATEWSTDSWVEVDSALATHTHAGSRAWAGESAHHGSIGWVALARDDDESTLEWLAVSSWSNPFHEVTLDDTAVTAVSTSGRIWAFPRNAPQKVRITDDPAYPGRRR</sequence>
<dbReference type="RefSeq" id="WP_072485428.1">
    <property type="nucleotide sequence ID" value="NZ_CP108277.1"/>
</dbReference>
<dbReference type="OrthoDB" id="4150071at2"/>
<evidence type="ECO:0000313" key="2">
    <source>
        <dbReference type="Proteomes" id="UP000181909"/>
    </source>
</evidence>